<feature type="transmembrane region" description="Helical" evidence="1">
    <location>
        <begin position="120"/>
        <end position="143"/>
    </location>
</feature>
<protein>
    <recommendedName>
        <fullName evidence="4">Transmembrane protein</fullName>
    </recommendedName>
</protein>
<dbReference type="PANTHER" id="PTHR37716:SF1">
    <property type="entry name" value="OS07G0568900 PROTEIN"/>
    <property type="match status" value="1"/>
</dbReference>
<sequence length="185" mass="20684">MSQVTNHNTPMLSLHSHSLAHLSLNSITNKPFKTPISQLMKKRRKSYVGHAAEKESEQFEIDPDEAKQALQKLDQQLKSLSQKQPTSPKIKAQDVINRSFLADTRDQRKEEMLDMLSGSFLSNTAIALVIFTIFYNVIFYAFIKPSIDGPDDISEPAPATTTAIESPKTAVLQSLSQTPEFPIQP</sequence>
<evidence type="ECO:0000256" key="1">
    <source>
        <dbReference type="SAM" id="Phobius"/>
    </source>
</evidence>
<proteinExistence type="predicted"/>
<dbReference type="GO" id="GO:0009535">
    <property type="term" value="C:chloroplast thylakoid membrane"/>
    <property type="evidence" value="ECO:0007669"/>
    <property type="project" value="TreeGrafter"/>
</dbReference>
<name>A0AA39SRJ8_ACESA</name>
<keyword evidence="1" id="KW-0812">Transmembrane</keyword>
<dbReference type="EMBL" id="JAUESC010000002">
    <property type="protein sequence ID" value="KAK0603616.1"/>
    <property type="molecule type" value="Genomic_DNA"/>
</dbReference>
<keyword evidence="3" id="KW-1185">Reference proteome</keyword>
<evidence type="ECO:0008006" key="4">
    <source>
        <dbReference type="Google" id="ProtNLM"/>
    </source>
</evidence>
<accession>A0AA39SRJ8</accession>
<reference evidence="2" key="2">
    <citation type="submission" date="2023-06" db="EMBL/GenBank/DDBJ databases">
        <authorList>
            <person name="Swenson N.G."/>
            <person name="Wegrzyn J.L."/>
            <person name="Mcevoy S.L."/>
        </authorList>
    </citation>
    <scope>NUCLEOTIDE SEQUENCE</scope>
    <source>
        <strain evidence="2">NS2018</strain>
        <tissue evidence="2">Leaf</tissue>
    </source>
</reference>
<keyword evidence="1" id="KW-1133">Transmembrane helix</keyword>
<evidence type="ECO:0000313" key="3">
    <source>
        <dbReference type="Proteomes" id="UP001168877"/>
    </source>
</evidence>
<keyword evidence="1" id="KW-0472">Membrane</keyword>
<gene>
    <name evidence="2" type="ORF">LWI29_006846</name>
</gene>
<reference evidence="2" key="1">
    <citation type="journal article" date="2022" name="Plant J.">
        <title>Strategies of tolerance reflected in two North American maple genomes.</title>
        <authorList>
            <person name="McEvoy S.L."/>
            <person name="Sezen U.U."/>
            <person name="Trouern-Trend A."/>
            <person name="McMahon S.M."/>
            <person name="Schaberg P.G."/>
            <person name="Yang J."/>
            <person name="Wegrzyn J.L."/>
            <person name="Swenson N.G."/>
        </authorList>
    </citation>
    <scope>NUCLEOTIDE SEQUENCE</scope>
    <source>
        <strain evidence="2">NS2018</strain>
    </source>
</reference>
<comment type="caution">
    <text evidence="2">The sequence shown here is derived from an EMBL/GenBank/DDBJ whole genome shotgun (WGS) entry which is preliminary data.</text>
</comment>
<evidence type="ECO:0000313" key="2">
    <source>
        <dbReference type="EMBL" id="KAK0603616.1"/>
    </source>
</evidence>
<organism evidence="2 3">
    <name type="scientific">Acer saccharum</name>
    <name type="common">Sugar maple</name>
    <dbReference type="NCBI Taxonomy" id="4024"/>
    <lineage>
        <taxon>Eukaryota</taxon>
        <taxon>Viridiplantae</taxon>
        <taxon>Streptophyta</taxon>
        <taxon>Embryophyta</taxon>
        <taxon>Tracheophyta</taxon>
        <taxon>Spermatophyta</taxon>
        <taxon>Magnoliopsida</taxon>
        <taxon>eudicotyledons</taxon>
        <taxon>Gunneridae</taxon>
        <taxon>Pentapetalae</taxon>
        <taxon>rosids</taxon>
        <taxon>malvids</taxon>
        <taxon>Sapindales</taxon>
        <taxon>Sapindaceae</taxon>
        <taxon>Hippocastanoideae</taxon>
        <taxon>Acereae</taxon>
        <taxon>Acer</taxon>
    </lineage>
</organism>
<dbReference type="PANTHER" id="PTHR37716">
    <property type="entry name" value="OS07G0568900 PROTEIN"/>
    <property type="match status" value="1"/>
</dbReference>
<dbReference type="Proteomes" id="UP001168877">
    <property type="component" value="Unassembled WGS sequence"/>
</dbReference>
<dbReference type="AlphaFoldDB" id="A0AA39SRJ8"/>